<comment type="caution">
    <text evidence="2">The sequence shown here is derived from an EMBL/GenBank/DDBJ whole genome shotgun (WGS) entry which is preliminary data.</text>
</comment>
<feature type="transmembrane region" description="Helical" evidence="1">
    <location>
        <begin position="43"/>
        <end position="66"/>
    </location>
</feature>
<dbReference type="AlphaFoldDB" id="A0A1S8DF15"/>
<proteinExistence type="predicted"/>
<dbReference type="RefSeq" id="WP_083728365.1">
    <property type="nucleotide sequence ID" value="NZ_FOUD01000001.1"/>
</dbReference>
<feature type="transmembrane region" description="Helical" evidence="1">
    <location>
        <begin position="12"/>
        <end position="31"/>
    </location>
</feature>
<organism evidence="2 3">
    <name type="scientific">Halopseudomonas pachastrellae</name>
    <dbReference type="NCBI Taxonomy" id="254161"/>
    <lineage>
        <taxon>Bacteria</taxon>
        <taxon>Pseudomonadati</taxon>
        <taxon>Pseudomonadota</taxon>
        <taxon>Gammaproteobacteria</taxon>
        <taxon>Pseudomonadales</taxon>
        <taxon>Pseudomonadaceae</taxon>
        <taxon>Halopseudomonas</taxon>
    </lineage>
</organism>
<evidence type="ECO:0000313" key="2">
    <source>
        <dbReference type="EMBL" id="ONM43130.1"/>
    </source>
</evidence>
<evidence type="ECO:0000256" key="1">
    <source>
        <dbReference type="SAM" id="Phobius"/>
    </source>
</evidence>
<sequence length="109" mass="11706">MNITKIERYVGVLALPVFLMVVGGISVAVGVKAKDALLLASVAPYLAFGGLGAAVFGVFWMIWALFQMDRWERGSIVGTCPNCGGAESKLDGKYGPYRRCRMCGAKREG</sequence>
<dbReference type="Proteomes" id="UP000242847">
    <property type="component" value="Unassembled WGS sequence"/>
</dbReference>
<accession>A0A1S8DF15</accession>
<dbReference type="EMBL" id="MUBC01000035">
    <property type="protein sequence ID" value="ONM43130.1"/>
    <property type="molecule type" value="Genomic_DNA"/>
</dbReference>
<keyword evidence="1" id="KW-0472">Membrane</keyword>
<keyword evidence="1" id="KW-1133">Transmembrane helix</keyword>
<protein>
    <submittedName>
        <fullName evidence="2">Uncharacterized protein</fullName>
    </submittedName>
</protein>
<reference evidence="2 3" key="1">
    <citation type="submission" date="2017-01" db="EMBL/GenBank/DDBJ databases">
        <title>Draft genome sequence of Pseudomonas pachastrellae type strain CCUG 46540T from a deep sea.</title>
        <authorList>
            <person name="Gomila M."/>
            <person name="Mulet M."/>
            <person name="Lalucat J."/>
            <person name="Garcia-Valdes E."/>
        </authorList>
    </citation>
    <scope>NUCLEOTIDE SEQUENCE [LARGE SCALE GENOMIC DNA]</scope>
    <source>
        <strain evidence="2 3">CCUG 46540</strain>
    </source>
</reference>
<dbReference type="OrthoDB" id="6902882at2"/>
<keyword evidence="1" id="KW-0812">Transmembrane</keyword>
<name>A0A1S8DF15_9GAMM</name>
<evidence type="ECO:0000313" key="3">
    <source>
        <dbReference type="Proteomes" id="UP000242847"/>
    </source>
</evidence>
<gene>
    <name evidence="2" type="ORF">BXT89_14345</name>
</gene>
<keyword evidence="3" id="KW-1185">Reference proteome</keyword>